<dbReference type="RefSeq" id="XP_018131469.1">
    <property type="nucleotide sequence ID" value="XM_018274574.2"/>
</dbReference>
<feature type="transmembrane region" description="Helical" evidence="5">
    <location>
        <begin position="168"/>
        <end position="189"/>
    </location>
</feature>
<evidence type="ECO:0000313" key="6">
    <source>
        <dbReference type="EMBL" id="OBT97736.1"/>
    </source>
</evidence>
<name>A0A1B8GPF7_9PEZI</name>
<dbReference type="InterPro" id="IPR050475">
    <property type="entry name" value="Prenyltransferase_related"/>
</dbReference>
<dbReference type="PANTHER" id="PTHR42723">
    <property type="entry name" value="CHLOROPHYLL SYNTHASE"/>
    <property type="match status" value="1"/>
</dbReference>
<evidence type="ECO:0000313" key="7">
    <source>
        <dbReference type="Proteomes" id="UP000091956"/>
    </source>
</evidence>
<keyword evidence="3 5" id="KW-1133">Transmembrane helix</keyword>
<dbReference type="AlphaFoldDB" id="A0A1B8GPF7"/>
<dbReference type="GO" id="GO:0016020">
    <property type="term" value="C:membrane"/>
    <property type="evidence" value="ECO:0007669"/>
    <property type="project" value="UniProtKB-SubCell"/>
</dbReference>
<evidence type="ECO:0000256" key="4">
    <source>
        <dbReference type="ARBA" id="ARBA00023136"/>
    </source>
</evidence>
<evidence type="ECO:0000256" key="3">
    <source>
        <dbReference type="ARBA" id="ARBA00022989"/>
    </source>
</evidence>
<dbReference type="Pfam" id="PF01040">
    <property type="entry name" value="UbiA"/>
    <property type="match status" value="1"/>
</dbReference>
<feature type="transmembrane region" description="Helical" evidence="5">
    <location>
        <begin position="144"/>
        <end position="161"/>
    </location>
</feature>
<dbReference type="InterPro" id="IPR044878">
    <property type="entry name" value="UbiA_sf"/>
</dbReference>
<keyword evidence="4 5" id="KW-0472">Membrane</keyword>
<protein>
    <submittedName>
        <fullName evidence="6">Uncharacterized protein</fullName>
    </submittedName>
</protein>
<dbReference type="EMBL" id="KV460220">
    <property type="protein sequence ID" value="OBT97736.1"/>
    <property type="molecule type" value="Genomic_DNA"/>
</dbReference>
<evidence type="ECO:0000256" key="2">
    <source>
        <dbReference type="ARBA" id="ARBA00022692"/>
    </source>
</evidence>
<dbReference type="Proteomes" id="UP000091956">
    <property type="component" value="Unassembled WGS sequence"/>
</dbReference>
<comment type="subcellular location">
    <subcellularLocation>
        <location evidence="1">Membrane</location>
        <topology evidence="1">Multi-pass membrane protein</topology>
    </subcellularLocation>
</comment>
<feature type="transmembrane region" description="Helical" evidence="5">
    <location>
        <begin position="100"/>
        <end position="124"/>
    </location>
</feature>
<reference evidence="7" key="2">
    <citation type="journal article" date="2018" name="Nat. Commun.">
        <title>Extreme sensitivity to ultraviolet light in the fungal pathogen causing white-nose syndrome of bats.</title>
        <authorList>
            <person name="Palmer J.M."/>
            <person name="Drees K.P."/>
            <person name="Foster J.T."/>
            <person name="Lindner D.L."/>
        </authorList>
    </citation>
    <scope>NUCLEOTIDE SEQUENCE [LARGE SCALE GENOMIC DNA]</scope>
    <source>
        <strain evidence="7">UAMH 10579</strain>
    </source>
</reference>
<evidence type="ECO:0000256" key="5">
    <source>
        <dbReference type="SAM" id="Phobius"/>
    </source>
</evidence>
<dbReference type="GeneID" id="28838494"/>
<dbReference type="GO" id="GO:0016765">
    <property type="term" value="F:transferase activity, transferring alkyl or aryl (other than methyl) groups"/>
    <property type="evidence" value="ECO:0007669"/>
    <property type="project" value="InterPro"/>
</dbReference>
<gene>
    <name evidence="6" type="ORF">VE01_05108</name>
</gene>
<proteinExistence type="predicted"/>
<organism evidence="6 7">
    <name type="scientific">Pseudogymnoascus verrucosus</name>
    <dbReference type="NCBI Taxonomy" id="342668"/>
    <lineage>
        <taxon>Eukaryota</taxon>
        <taxon>Fungi</taxon>
        <taxon>Dikarya</taxon>
        <taxon>Ascomycota</taxon>
        <taxon>Pezizomycotina</taxon>
        <taxon>Leotiomycetes</taxon>
        <taxon>Thelebolales</taxon>
        <taxon>Thelebolaceae</taxon>
        <taxon>Pseudogymnoascus</taxon>
    </lineage>
</organism>
<evidence type="ECO:0000256" key="1">
    <source>
        <dbReference type="ARBA" id="ARBA00004141"/>
    </source>
</evidence>
<keyword evidence="2 5" id="KW-0812">Transmembrane</keyword>
<dbReference type="OrthoDB" id="434972at2759"/>
<dbReference type="PANTHER" id="PTHR42723:SF1">
    <property type="entry name" value="CHLOROPHYLL SYNTHASE, CHLOROPLASTIC"/>
    <property type="match status" value="1"/>
</dbReference>
<accession>A0A1B8GPF7</accession>
<keyword evidence="7" id="KW-1185">Reference proteome</keyword>
<dbReference type="InterPro" id="IPR000537">
    <property type="entry name" value="UbiA_prenyltransferase"/>
</dbReference>
<sequence length="215" mass="23415">MALFQQLVEEADVSWAFTYRDFTATVVPFSFFTIASSLEAGPSYETLLINTSKCAVLSFLLLYTFTKSNQINGIEEDRINKLNRPIVSGRVSLQGAYARYGVFTLGCLLLAFAMGVEAGAVTFMVLGDLHNFTDISSFGPAKDFTTTGGLTSGLYTAWVLGGGDKRRGINWIACLSISLLFTISIQHLGDVIGDAASGRYTTPWMLGKPYGKFCF</sequence>
<dbReference type="Gene3D" id="1.10.357.140">
    <property type="entry name" value="UbiA prenyltransferase"/>
    <property type="match status" value="1"/>
</dbReference>
<reference evidence="6 7" key="1">
    <citation type="submission" date="2016-03" db="EMBL/GenBank/DDBJ databases">
        <title>Comparative genomics of Pseudogymnoascus destructans, the fungus causing white-nose syndrome of bats.</title>
        <authorList>
            <person name="Palmer J.M."/>
            <person name="Drees K.P."/>
            <person name="Foster J.T."/>
            <person name="Lindner D.L."/>
        </authorList>
    </citation>
    <scope>NUCLEOTIDE SEQUENCE [LARGE SCALE GENOMIC DNA]</scope>
    <source>
        <strain evidence="6 7">UAMH 10579</strain>
    </source>
</reference>